<dbReference type="Proteomes" id="UP000077051">
    <property type="component" value="Unassembled WGS sequence"/>
</dbReference>
<evidence type="ECO:0000313" key="6">
    <source>
        <dbReference type="Proteomes" id="UP000077051"/>
    </source>
</evidence>
<dbReference type="VEuPathDB" id="FungiDB:MUCCIDRAFT_108281"/>
<dbReference type="STRING" id="747725.A0A168M6L7"/>
<dbReference type="EMBL" id="AMYB01000003">
    <property type="protein sequence ID" value="OAD04458.1"/>
    <property type="molecule type" value="Genomic_DNA"/>
</dbReference>
<keyword evidence="4" id="KW-0811">Translocation</keyword>
<evidence type="ECO:0000256" key="2">
    <source>
        <dbReference type="ARBA" id="ARBA00010186"/>
    </source>
</evidence>
<keyword evidence="4" id="KW-0509">mRNA transport</keyword>
<comment type="subcellular location">
    <subcellularLocation>
        <location evidence="1">Nucleus envelope</location>
    </subcellularLocation>
    <subcellularLocation>
        <location evidence="4">Nucleus</location>
        <location evidence="4">Nuclear pore complex</location>
    </subcellularLocation>
</comment>
<comment type="caution">
    <text evidence="5">The sequence shown here is derived from an EMBL/GenBank/DDBJ whole genome shotgun (WGS) entry which is preliminary data.</text>
</comment>
<evidence type="ECO:0000313" key="5">
    <source>
        <dbReference type="EMBL" id="OAD04458.1"/>
    </source>
</evidence>
<keyword evidence="3 4" id="KW-0539">Nucleus</keyword>
<sequence length="846" mass="98972">MSPLIERLRQIREKSDLILASSGQNQVPAVNRTWNQLMREMKSMAERIPPSQELHAKAHYFLASNGIDTEYVTAPIDTNNTFVRIEVEDDTNIKEFLDEEHEKALICNIEANRQQTSNDFQAFYSQQFEELFESIEAERKEEAENTIDFEEFTKQNSTIGINRINEYANVITNLNDSRSKDLDFELIPSLSTIRNMSELKKAQDCTLETWHIMQHLVDHSNVSGKKEGRFIRTYASEPYHTFQAVETRRALISASKSWLEQQSHQFVNDTLNRHAQTIQIGGNPLFNHRLRAFMRLTFKTNSGWSDDRLEVVEDVPIWAFVYFLMRCGHLDMAAEYVDTNREKFATERKFVSYFEQYVNAEYHTVSPATQRAILADYNKFEYGEHVVDPYKLILYKIMGRCELHKKSQPDIIRTVEDFIWLQLAMVREVMVAADEETNTLERYTLADVQKHVSSYGNSYFDPDNNNPWIYFRILILTLQFEKAIGFLHKDKRYRLETVHFAVALAYHGLLRILPASRHETRIMLITENEEHQVFYLNFYHLVYHYIQVFIPDSRQNAVQYLYLLSLYSSVNGYPDQSMVQLARWYVCKYVIESNDAKTLLGTLNDEEKPALIERQAKLLYIGSREEFTQEILYPTAEQCVQRGRCADAVHVYSVAHDYNKMVDVLVKLLTDALQQCHADRIIDLTLSSEPNTAIIQFTKEAMDYYTKFEPFAKAVTAERQNTIRILTHLLQFRTFYDQGQFNMALQHLESTDIIPLQFDHQYIFRLVQQFNTLDESIKKNVPEILLNTMDILYKIWVSLDNRPAESNNYVKMSQAILTFTGLLQYNIPTDIMIRLNKANVAMTKGK</sequence>
<accession>A0A168M6L7</accession>
<dbReference type="GO" id="GO:0005643">
    <property type="term" value="C:nuclear pore"/>
    <property type="evidence" value="ECO:0007669"/>
    <property type="project" value="UniProtKB-SubCell"/>
</dbReference>
<keyword evidence="4" id="KW-0653">Protein transport</keyword>
<dbReference type="GO" id="GO:0017056">
    <property type="term" value="F:structural constituent of nuclear pore"/>
    <property type="evidence" value="ECO:0007669"/>
    <property type="project" value="InterPro"/>
</dbReference>
<evidence type="ECO:0000256" key="4">
    <source>
        <dbReference type="RuleBase" id="RU364035"/>
    </source>
</evidence>
<dbReference type="InterPro" id="IPR007231">
    <property type="entry name" value="Nucleoporin_int_Nup93/Nic96"/>
</dbReference>
<proteinExistence type="inferred from homology"/>
<dbReference type="GO" id="GO:0006606">
    <property type="term" value="P:protein import into nucleus"/>
    <property type="evidence" value="ECO:0007669"/>
    <property type="project" value="TreeGrafter"/>
</dbReference>
<keyword evidence="4" id="KW-0813">Transport</keyword>
<evidence type="ECO:0000256" key="1">
    <source>
        <dbReference type="ARBA" id="ARBA00004259"/>
    </source>
</evidence>
<dbReference type="OrthoDB" id="1918363at2759"/>
<dbReference type="Pfam" id="PF04097">
    <property type="entry name" value="Nic96"/>
    <property type="match status" value="1"/>
</dbReference>
<gene>
    <name evidence="5" type="ORF">MUCCIDRAFT_108281</name>
</gene>
<comment type="similarity">
    <text evidence="2 4">Belongs to the nucleoporin interacting component (NIC) family.</text>
</comment>
<protein>
    <recommendedName>
        <fullName evidence="4">Nuclear pore protein</fullName>
    </recommendedName>
</protein>
<organism evidence="5 6">
    <name type="scientific">Mucor lusitanicus CBS 277.49</name>
    <dbReference type="NCBI Taxonomy" id="747725"/>
    <lineage>
        <taxon>Eukaryota</taxon>
        <taxon>Fungi</taxon>
        <taxon>Fungi incertae sedis</taxon>
        <taxon>Mucoromycota</taxon>
        <taxon>Mucoromycotina</taxon>
        <taxon>Mucoromycetes</taxon>
        <taxon>Mucorales</taxon>
        <taxon>Mucorineae</taxon>
        <taxon>Mucoraceae</taxon>
        <taxon>Mucor</taxon>
    </lineage>
</organism>
<keyword evidence="6" id="KW-1185">Reference proteome</keyword>
<dbReference type="PANTHER" id="PTHR11225:SF4">
    <property type="entry name" value="NUCLEAR PORE COMPLEX PROTEIN NUP93"/>
    <property type="match status" value="1"/>
</dbReference>
<dbReference type="PANTHER" id="PTHR11225">
    <property type="entry name" value="NUCLEAR PORE COMPLEX PROTEIN NUP93 NUCLEOPORIN NUP93 DEAD EYE PROTEIN"/>
    <property type="match status" value="1"/>
</dbReference>
<reference evidence="5 6" key="1">
    <citation type="submission" date="2015-06" db="EMBL/GenBank/DDBJ databases">
        <title>Expansion of signal transduction pathways in fungi by whole-genome duplication.</title>
        <authorList>
            <consortium name="DOE Joint Genome Institute"/>
            <person name="Corrochano L.M."/>
            <person name="Kuo A."/>
            <person name="Marcet-Houben M."/>
            <person name="Polaino S."/>
            <person name="Salamov A."/>
            <person name="Villalobos J.M."/>
            <person name="Alvarez M.I."/>
            <person name="Avalos J."/>
            <person name="Benito E.P."/>
            <person name="Benoit I."/>
            <person name="Burger G."/>
            <person name="Camino L.P."/>
            <person name="Canovas D."/>
            <person name="Cerda-Olmedo E."/>
            <person name="Cheng J.-F."/>
            <person name="Dominguez A."/>
            <person name="Elias M."/>
            <person name="Eslava A.P."/>
            <person name="Glaser F."/>
            <person name="Grimwood J."/>
            <person name="Gutierrez G."/>
            <person name="Heitman J."/>
            <person name="Henrissat B."/>
            <person name="Iturriaga E.A."/>
            <person name="Lang B.F."/>
            <person name="Lavin J.L."/>
            <person name="Lee S."/>
            <person name="Li W."/>
            <person name="Lindquist E."/>
            <person name="Lopez-Garcia S."/>
            <person name="Luque E.M."/>
            <person name="Marcos A.T."/>
            <person name="Martin J."/>
            <person name="Mccluskey K."/>
            <person name="Medina H.R."/>
            <person name="Miralles-Duran A."/>
            <person name="Miyazaki A."/>
            <person name="Munoz-Torres E."/>
            <person name="Oguiza J.A."/>
            <person name="Ohm R."/>
            <person name="Olmedo M."/>
            <person name="Orejas M."/>
            <person name="Ortiz-Castellanos L."/>
            <person name="Pisabarro A.G."/>
            <person name="Rodriguez-Romero J."/>
            <person name="Ruiz-Herrera J."/>
            <person name="Ruiz-Vazquez R."/>
            <person name="Sanz C."/>
            <person name="Schackwitz W."/>
            <person name="Schmutz J."/>
            <person name="Shahriari M."/>
            <person name="Shelest E."/>
            <person name="Silva-Franco F."/>
            <person name="Soanes D."/>
            <person name="Syed K."/>
            <person name="Tagua V.G."/>
            <person name="Talbot N.J."/>
            <person name="Thon M."/>
            <person name="De Vries R.P."/>
            <person name="Wiebenga A."/>
            <person name="Yadav J.S."/>
            <person name="Braun E.L."/>
            <person name="Baker S."/>
            <person name="Garre V."/>
            <person name="Horwitz B."/>
            <person name="Torres-Martinez S."/>
            <person name="Idnurm A."/>
            <person name="Herrera-Estrella A."/>
            <person name="Gabaldon T."/>
            <person name="Grigoriev I.V."/>
        </authorList>
    </citation>
    <scope>NUCLEOTIDE SEQUENCE [LARGE SCALE GENOMIC DNA]</scope>
    <source>
        <strain evidence="5 6">CBS 277.49</strain>
    </source>
</reference>
<evidence type="ECO:0000256" key="3">
    <source>
        <dbReference type="ARBA" id="ARBA00023242"/>
    </source>
</evidence>
<name>A0A168M6L7_MUCCL</name>
<keyword evidence="4" id="KW-0472">Membrane</keyword>
<dbReference type="GO" id="GO:0016973">
    <property type="term" value="P:poly(A)+ mRNA export from nucleus"/>
    <property type="evidence" value="ECO:0007669"/>
    <property type="project" value="TreeGrafter"/>
</dbReference>
<dbReference type="AlphaFoldDB" id="A0A168M6L7"/>
<keyword evidence="4" id="KW-0906">Nuclear pore complex</keyword>